<protein>
    <submittedName>
        <fullName evidence="2">Uncharacterized protein</fullName>
    </submittedName>
</protein>
<reference evidence="2 3" key="1">
    <citation type="submission" date="2015-12" db="EMBL/GenBank/DDBJ databases">
        <authorList>
            <person name="Kim M.K."/>
            <person name="Srinivasan S."/>
            <person name="Lee J.-J."/>
            <person name="Kim K."/>
        </authorList>
    </citation>
    <scope>NUCLEOTIDE SEQUENCE [LARGE SCALE GENOMIC DNA]</scope>
    <source>
        <strain evidence="2 3">BM2</strain>
    </source>
</reference>
<name>A0ABN4K393_9DEIO</name>
<gene>
    <name evidence="2" type="ORF">AUC44_01825</name>
</gene>
<dbReference type="Proteomes" id="UP000060071">
    <property type="component" value="Chromosome"/>
</dbReference>
<organism evidence="2 3">
    <name type="scientific">Deinococcus actinosclerus</name>
    <dbReference type="NCBI Taxonomy" id="1768108"/>
    <lineage>
        <taxon>Bacteria</taxon>
        <taxon>Thermotogati</taxon>
        <taxon>Deinococcota</taxon>
        <taxon>Deinococci</taxon>
        <taxon>Deinococcales</taxon>
        <taxon>Deinococcaceae</taxon>
        <taxon>Deinococcus</taxon>
    </lineage>
</organism>
<feature type="region of interest" description="Disordered" evidence="1">
    <location>
        <begin position="38"/>
        <end position="76"/>
    </location>
</feature>
<evidence type="ECO:0000313" key="3">
    <source>
        <dbReference type="Proteomes" id="UP000060071"/>
    </source>
</evidence>
<evidence type="ECO:0000256" key="1">
    <source>
        <dbReference type="SAM" id="MobiDB-lite"/>
    </source>
</evidence>
<dbReference type="EMBL" id="CP013910">
    <property type="protein sequence ID" value="ALW87790.1"/>
    <property type="molecule type" value="Genomic_DNA"/>
</dbReference>
<keyword evidence="3" id="KW-1185">Reference proteome</keyword>
<evidence type="ECO:0000313" key="2">
    <source>
        <dbReference type="EMBL" id="ALW87790.1"/>
    </source>
</evidence>
<feature type="compositionally biased region" description="Polar residues" evidence="1">
    <location>
        <begin position="38"/>
        <end position="55"/>
    </location>
</feature>
<sequence length="135" mass="13411">MTFAFSVDEDFGDAPASYDATAAASHVVGDLKLGSTIDADNTGTLNGGTAVTPSPNAVAAGADNTGTNGDGADEDAITSFPALSTANTSYSLTVPISGASQAGQVCGWIDFDRGGPSGTWLPSVPALRSRRGRAA</sequence>
<accession>A0ABN4K393</accession>
<proteinExistence type="predicted"/>